<evidence type="ECO:0000256" key="3">
    <source>
        <dbReference type="SAM" id="SignalP"/>
    </source>
</evidence>
<dbReference type="CDD" id="cd00190">
    <property type="entry name" value="Tryp_SPc"/>
    <property type="match status" value="1"/>
</dbReference>
<dbReference type="Pfam" id="PF00089">
    <property type="entry name" value="Trypsin"/>
    <property type="match status" value="1"/>
</dbReference>
<dbReference type="FunFam" id="2.40.10.10:FF:000068">
    <property type="entry name" value="transmembrane protease serine 2"/>
    <property type="match status" value="1"/>
</dbReference>
<keyword evidence="1" id="KW-1015">Disulfide bond</keyword>
<dbReference type="GO" id="GO:0006508">
    <property type="term" value="P:proteolysis"/>
    <property type="evidence" value="ECO:0007669"/>
    <property type="project" value="UniProtKB-KW"/>
</dbReference>
<dbReference type="PROSITE" id="PS00134">
    <property type="entry name" value="TRYPSIN_HIS"/>
    <property type="match status" value="1"/>
</dbReference>
<evidence type="ECO:0000256" key="1">
    <source>
        <dbReference type="ARBA" id="ARBA00023157"/>
    </source>
</evidence>
<organism evidence="5">
    <name type="scientific">Dolopus genitalis</name>
    <name type="common">Giant Australian assassin fly</name>
    <name type="synonym">Asilus genitalis</name>
    <dbReference type="NCBI Taxonomy" id="2488630"/>
    <lineage>
        <taxon>Eukaryota</taxon>
        <taxon>Metazoa</taxon>
        <taxon>Ecdysozoa</taxon>
        <taxon>Arthropoda</taxon>
        <taxon>Hexapoda</taxon>
        <taxon>Insecta</taxon>
        <taxon>Pterygota</taxon>
        <taxon>Neoptera</taxon>
        <taxon>Endopterygota</taxon>
        <taxon>Diptera</taxon>
        <taxon>Brachycera</taxon>
        <taxon>Muscomorpha</taxon>
        <taxon>Asiloidea</taxon>
        <taxon>Asilidae</taxon>
        <taxon>Asilinae</taxon>
        <taxon>Dolopus</taxon>
    </lineage>
</organism>
<dbReference type="PRINTS" id="PR00722">
    <property type="entry name" value="CHYMOTRYPSIN"/>
</dbReference>
<dbReference type="InterPro" id="IPR009003">
    <property type="entry name" value="Peptidase_S1_PA"/>
</dbReference>
<dbReference type="SUPFAM" id="SSF50494">
    <property type="entry name" value="Trypsin-like serine proteases"/>
    <property type="match status" value="1"/>
</dbReference>
<evidence type="ECO:0000256" key="2">
    <source>
        <dbReference type="RuleBase" id="RU363034"/>
    </source>
</evidence>
<protein>
    <submittedName>
        <fullName evidence="5">Venom polypeptide</fullName>
    </submittedName>
</protein>
<dbReference type="SMART" id="SM00020">
    <property type="entry name" value="Tryp_SPc"/>
    <property type="match status" value="1"/>
</dbReference>
<dbReference type="EMBL" id="MK075171">
    <property type="protein sequence ID" value="AYV99574.1"/>
    <property type="molecule type" value="mRNA"/>
</dbReference>
<evidence type="ECO:0000259" key="4">
    <source>
        <dbReference type="PROSITE" id="PS50240"/>
    </source>
</evidence>
<dbReference type="GO" id="GO:0004252">
    <property type="term" value="F:serine-type endopeptidase activity"/>
    <property type="evidence" value="ECO:0007669"/>
    <property type="project" value="InterPro"/>
</dbReference>
<sequence length="270" mass="30039">MEFFYVLLLVFTAVFAYPTEGNLNFPFIVGGDPAEEGQFPFQVGVQTHKQNENGEEYKSWCGGSLISDQVVLTAAHCVVGGISTEIFLGASHLGKGKPMKINVGKEGMIFHEDYRGMNNDIAVVILPSKITFSAKIQLVNLPRRSQQNNTFEKSIGWISGWGMMGDDKGSTEQLQFTRRWILPHDYCHYYFPGTFRPETQVCVDGSHAISACRGDSGGPLTIVEEDETRTLVGLTSYGKYTCAKGFPAVYARVTPYLDWIHEKTGITIRE</sequence>
<accession>A0A3G5BIG3</accession>
<dbReference type="InterPro" id="IPR001254">
    <property type="entry name" value="Trypsin_dom"/>
</dbReference>
<feature type="signal peptide" evidence="3">
    <location>
        <begin position="1"/>
        <end position="16"/>
    </location>
</feature>
<keyword evidence="2" id="KW-0378">Hydrolase</keyword>
<keyword evidence="3" id="KW-0732">Signal</keyword>
<dbReference type="AlphaFoldDB" id="A0A3G5BIG3"/>
<dbReference type="InterPro" id="IPR043504">
    <property type="entry name" value="Peptidase_S1_PA_chymotrypsin"/>
</dbReference>
<name>A0A3G5BIG3_DOLGE</name>
<dbReference type="InterPro" id="IPR018114">
    <property type="entry name" value="TRYPSIN_HIS"/>
</dbReference>
<keyword evidence="2" id="KW-0720">Serine protease</keyword>
<proteinExistence type="evidence at transcript level"/>
<dbReference type="Gene3D" id="2.40.10.10">
    <property type="entry name" value="Trypsin-like serine proteases"/>
    <property type="match status" value="1"/>
</dbReference>
<evidence type="ECO:0000313" key="5">
    <source>
        <dbReference type="EMBL" id="AYV99574.1"/>
    </source>
</evidence>
<dbReference type="PANTHER" id="PTHR24258:SF136">
    <property type="entry name" value="GH06673P-RELATED"/>
    <property type="match status" value="1"/>
</dbReference>
<feature type="domain" description="Peptidase S1" evidence="4">
    <location>
        <begin position="28"/>
        <end position="265"/>
    </location>
</feature>
<dbReference type="PROSITE" id="PS00135">
    <property type="entry name" value="TRYPSIN_SER"/>
    <property type="match status" value="1"/>
</dbReference>
<dbReference type="InterPro" id="IPR033116">
    <property type="entry name" value="TRYPSIN_SER"/>
</dbReference>
<reference evidence="5" key="1">
    <citation type="journal article" date="2018" name="Toxins">
        <title>Buzz kill: function and proteomic composition of venom from the giant assassin fly Dolopus genitalis (Diptera: Asilidae).</title>
        <authorList>
            <person name="Walker A.A."/>
            <person name="Dobson J."/>
            <person name="Jin J."/>
            <person name="Robinson S.D."/>
            <person name="Herzig V."/>
            <person name="Vetter I."/>
            <person name="King G.F."/>
            <person name="Fry B.G."/>
        </authorList>
    </citation>
    <scope>NUCLEOTIDE SEQUENCE</scope>
    <source>
        <strain evidence="5">Dg53</strain>
        <tissue evidence="5">Venom/thoracic glands</tissue>
    </source>
</reference>
<keyword evidence="2" id="KW-0645">Protease</keyword>
<dbReference type="InterPro" id="IPR001314">
    <property type="entry name" value="Peptidase_S1A"/>
</dbReference>
<dbReference type="PROSITE" id="PS50240">
    <property type="entry name" value="TRYPSIN_DOM"/>
    <property type="match status" value="1"/>
</dbReference>
<feature type="chain" id="PRO_5018119603" evidence="3">
    <location>
        <begin position="17"/>
        <end position="270"/>
    </location>
</feature>
<dbReference type="PANTHER" id="PTHR24258">
    <property type="entry name" value="SERINE PROTEASE-RELATED"/>
    <property type="match status" value="1"/>
</dbReference>